<reference evidence="1" key="1">
    <citation type="journal article" date="2023" name="bioRxiv">
        <title>Improved chromosome-level genome assembly for marigold (Tagetes erecta).</title>
        <authorList>
            <person name="Jiang F."/>
            <person name="Yuan L."/>
            <person name="Wang S."/>
            <person name="Wang H."/>
            <person name="Xu D."/>
            <person name="Wang A."/>
            <person name="Fan W."/>
        </authorList>
    </citation>
    <scope>NUCLEOTIDE SEQUENCE</scope>
    <source>
        <strain evidence="1">WSJ</strain>
        <tissue evidence="1">Leaf</tissue>
    </source>
</reference>
<keyword evidence="2" id="KW-1185">Reference proteome</keyword>
<dbReference type="Proteomes" id="UP001229421">
    <property type="component" value="Unassembled WGS sequence"/>
</dbReference>
<dbReference type="EMBL" id="JAUHHV010000003">
    <property type="protein sequence ID" value="KAK1430411.1"/>
    <property type="molecule type" value="Genomic_DNA"/>
</dbReference>
<evidence type="ECO:0000313" key="1">
    <source>
        <dbReference type="EMBL" id="KAK1430411.1"/>
    </source>
</evidence>
<sequence>MANSFCKSPISICLSGYYKGVSSQRKVLNDVIGIHSENGFSFFNIFNNQNQDSLESFGSFISNLCLEPWRCVVKLSIGLQERSTTPEHATKTPQHFTVLNAERVQCKFLDPSSSVDFDSNDRVKKVKIYEVLTSGQSENFFYQ</sequence>
<comment type="caution">
    <text evidence="1">The sequence shown here is derived from an EMBL/GenBank/DDBJ whole genome shotgun (WGS) entry which is preliminary data.</text>
</comment>
<evidence type="ECO:0000313" key="2">
    <source>
        <dbReference type="Proteomes" id="UP001229421"/>
    </source>
</evidence>
<protein>
    <submittedName>
        <fullName evidence="1">Uncharacterized protein</fullName>
    </submittedName>
</protein>
<name>A0AAD8P3A3_TARER</name>
<accession>A0AAD8P3A3</accession>
<proteinExistence type="predicted"/>
<organism evidence="1 2">
    <name type="scientific">Tagetes erecta</name>
    <name type="common">African marigold</name>
    <dbReference type="NCBI Taxonomy" id="13708"/>
    <lineage>
        <taxon>Eukaryota</taxon>
        <taxon>Viridiplantae</taxon>
        <taxon>Streptophyta</taxon>
        <taxon>Embryophyta</taxon>
        <taxon>Tracheophyta</taxon>
        <taxon>Spermatophyta</taxon>
        <taxon>Magnoliopsida</taxon>
        <taxon>eudicotyledons</taxon>
        <taxon>Gunneridae</taxon>
        <taxon>Pentapetalae</taxon>
        <taxon>asterids</taxon>
        <taxon>campanulids</taxon>
        <taxon>Asterales</taxon>
        <taxon>Asteraceae</taxon>
        <taxon>Asteroideae</taxon>
        <taxon>Heliantheae alliance</taxon>
        <taxon>Tageteae</taxon>
        <taxon>Tagetes</taxon>
    </lineage>
</organism>
<gene>
    <name evidence="1" type="ORF">QVD17_13120</name>
</gene>
<dbReference type="AlphaFoldDB" id="A0AAD8P3A3"/>